<keyword evidence="1" id="KW-1133">Transmembrane helix</keyword>
<reference evidence="3" key="1">
    <citation type="submission" date="2020-07" db="EMBL/GenBank/DDBJ databases">
        <title>Genome sequence and genetic diversity analysis of an under-domesticated orphan crop, white fonio (Digitaria exilis).</title>
        <authorList>
            <person name="Bennetzen J.L."/>
            <person name="Chen S."/>
            <person name="Ma X."/>
            <person name="Wang X."/>
            <person name="Yssel A.E.J."/>
            <person name="Chaluvadi S.R."/>
            <person name="Johnson M."/>
            <person name="Gangashetty P."/>
            <person name="Hamidou F."/>
            <person name="Sanogo M.D."/>
            <person name="Zwaenepoel A."/>
            <person name="Wallace J."/>
            <person name="Van De Peer Y."/>
            <person name="Van Deynze A."/>
        </authorList>
    </citation>
    <scope>NUCLEOTIDE SEQUENCE</scope>
    <source>
        <tissue evidence="3">Leaves</tissue>
    </source>
</reference>
<dbReference type="Proteomes" id="UP000636709">
    <property type="component" value="Unassembled WGS sequence"/>
</dbReference>
<sequence length="810" mass="90958">MNLNSSSSNSVGGPPGHEWCNRTLYLSVYNLTSSYTDKRNEATIVTTSALMFILAAIFFNLNLYSRFTQVSAILNPSIRIFLSTSLSLFLPVMSYLFSEAKNEGAATGETTELSQRARTILMWMLLVELLRKKVEAIGMQAYSGTIERAARIGWLGYLVFFNLRSAGKKALYATLWVFAAAKLVQRFVIMELAKRSFAYGRNPQLLDSYMAQITVPLQDDVAEHQRSGRDLLKQCDYIVTGEEDLEKTAGPDGYVFPEAIKNGDAVGITHSQKQSTLVLTKTRVVTIGEIWSLPETDDLLGGGEDDGPELRRLCLSFALYKLLRRRLEDFPITDEEARNCHDLIFKGLLCSEEVGDTNAAADALFQVFNDEVQFLCEYYHSIHPVVLASPFFFLVNYILFPLVVWALCVLTIILCSNGDVRYAFDSFNSDNYVVAVGIVRIAICIMLKIRESRSPMALYSTVDIFITILLFLAFLYEQIWEFIVFLLSNWFLVSLLCSYTRNRRWGQSLMTSRAIRCILWVRSKLSYPNICFKQLSVLWFRRWPSSWLPTVAVPEEAKKMIMERLASNVDRVIPRSNGTLALQSHQLSDDVSSACQGIGVGGLAEAIVTWHIATALLEARHPQQKEQKMQKATGGPHSSREVATSLSRYCAYLVAFRPELLPDEKDATERVFKETCEELKKEMGCWRYYLSQKAARCDKLLEMADWAPTSPLRRGARLGKALITQHGGAAADDDAADARERVWKMVADVWTEMVVCAAPTGSEVHVKAHREGLAQGMEFITVLWAVTTHTGISRGPAPPPVPAPPTTWNV</sequence>
<feature type="transmembrane region" description="Helical" evidence="1">
    <location>
        <begin position="170"/>
        <end position="189"/>
    </location>
</feature>
<dbReference type="Pfam" id="PF13968">
    <property type="entry name" value="DUF4220"/>
    <property type="match status" value="1"/>
</dbReference>
<dbReference type="Gramene" id="Dexi1B01G0011690.1">
    <property type="protein sequence ID" value="Dexi1B01G0011690.1:cds"/>
    <property type="gene ID" value="Dexi1B01G0011690"/>
</dbReference>
<name>A0A835CCF8_9POAL</name>
<feature type="transmembrane region" description="Helical" evidence="1">
    <location>
        <begin position="391"/>
        <end position="412"/>
    </location>
</feature>
<feature type="transmembrane region" description="Helical" evidence="1">
    <location>
        <begin position="76"/>
        <end position="97"/>
    </location>
</feature>
<feature type="transmembrane region" description="Helical" evidence="1">
    <location>
        <begin position="456"/>
        <end position="476"/>
    </location>
</feature>
<evidence type="ECO:0000259" key="2">
    <source>
        <dbReference type="Pfam" id="PF13968"/>
    </source>
</evidence>
<dbReference type="InterPro" id="IPR025315">
    <property type="entry name" value="DUF4220"/>
</dbReference>
<feature type="transmembrane region" description="Helical" evidence="1">
    <location>
        <begin position="432"/>
        <end position="449"/>
    </location>
</feature>
<evidence type="ECO:0000256" key="1">
    <source>
        <dbReference type="SAM" id="Phobius"/>
    </source>
</evidence>
<dbReference type="PANTHER" id="PTHR31325">
    <property type="entry name" value="OS01G0798800 PROTEIN-RELATED"/>
    <property type="match status" value="1"/>
</dbReference>
<dbReference type="Pfam" id="PF04578">
    <property type="entry name" value="DUF594"/>
    <property type="match status" value="1"/>
</dbReference>
<keyword evidence="1" id="KW-0812">Transmembrane</keyword>
<dbReference type="AlphaFoldDB" id="A0A835CCF8"/>
<dbReference type="OrthoDB" id="666337at2759"/>
<feature type="transmembrane region" description="Helical" evidence="1">
    <location>
        <begin position="42"/>
        <end position="64"/>
    </location>
</feature>
<feature type="domain" description="DUF4220" evidence="2">
    <location>
        <begin position="149"/>
        <end position="543"/>
    </location>
</feature>
<keyword evidence="1" id="KW-0472">Membrane</keyword>
<feature type="transmembrane region" description="Helical" evidence="1">
    <location>
        <begin position="482"/>
        <end position="500"/>
    </location>
</feature>
<protein>
    <recommendedName>
        <fullName evidence="2">DUF4220 domain-containing protein</fullName>
    </recommendedName>
</protein>
<dbReference type="InterPro" id="IPR007658">
    <property type="entry name" value="DUF594"/>
</dbReference>
<keyword evidence="4" id="KW-1185">Reference proteome</keyword>
<comment type="caution">
    <text evidence="3">The sequence shown here is derived from an EMBL/GenBank/DDBJ whole genome shotgun (WGS) entry which is preliminary data.</text>
</comment>
<gene>
    <name evidence="3" type="ORF">HU200_022868</name>
</gene>
<proteinExistence type="predicted"/>
<evidence type="ECO:0000313" key="3">
    <source>
        <dbReference type="EMBL" id="KAF8721696.1"/>
    </source>
</evidence>
<dbReference type="EMBL" id="JACEFO010001681">
    <property type="protein sequence ID" value="KAF8721696.1"/>
    <property type="molecule type" value="Genomic_DNA"/>
</dbReference>
<organism evidence="3 4">
    <name type="scientific">Digitaria exilis</name>
    <dbReference type="NCBI Taxonomy" id="1010633"/>
    <lineage>
        <taxon>Eukaryota</taxon>
        <taxon>Viridiplantae</taxon>
        <taxon>Streptophyta</taxon>
        <taxon>Embryophyta</taxon>
        <taxon>Tracheophyta</taxon>
        <taxon>Spermatophyta</taxon>
        <taxon>Magnoliopsida</taxon>
        <taxon>Liliopsida</taxon>
        <taxon>Poales</taxon>
        <taxon>Poaceae</taxon>
        <taxon>PACMAD clade</taxon>
        <taxon>Panicoideae</taxon>
        <taxon>Panicodae</taxon>
        <taxon>Paniceae</taxon>
        <taxon>Anthephorinae</taxon>
        <taxon>Digitaria</taxon>
    </lineage>
</organism>
<evidence type="ECO:0000313" key="4">
    <source>
        <dbReference type="Proteomes" id="UP000636709"/>
    </source>
</evidence>
<accession>A0A835CCF8</accession>